<reference evidence="4 5" key="1">
    <citation type="journal article" date="2013" name="Curr. Biol.">
        <title>The Genome of the Foraminiferan Reticulomyxa filosa.</title>
        <authorList>
            <person name="Glockner G."/>
            <person name="Hulsmann N."/>
            <person name="Schleicher M."/>
            <person name="Noegel A.A."/>
            <person name="Eichinger L."/>
            <person name="Gallinger C."/>
            <person name="Pawlowski J."/>
            <person name="Sierra R."/>
            <person name="Euteneuer U."/>
            <person name="Pillet L."/>
            <person name="Moustafa A."/>
            <person name="Platzer M."/>
            <person name="Groth M."/>
            <person name="Szafranski K."/>
            <person name="Schliwa M."/>
        </authorList>
    </citation>
    <scope>NUCLEOTIDE SEQUENCE [LARGE SCALE GENOMIC DNA]</scope>
</reference>
<organism evidence="4 5">
    <name type="scientific">Reticulomyxa filosa</name>
    <dbReference type="NCBI Taxonomy" id="46433"/>
    <lineage>
        <taxon>Eukaryota</taxon>
        <taxon>Sar</taxon>
        <taxon>Rhizaria</taxon>
        <taxon>Retaria</taxon>
        <taxon>Foraminifera</taxon>
        <taxon>Monothalamids</taxon>
        <taxon>Reticulomyxidae</taxon>
        <taxon>Reticulomyxa</taxon>
    </lineage>
</organism>
<keyword evidence="2" id="KW-0812">Transmembrane</keyword>
<feature type="domain" description="PDZ" evidence="3">
    <location>
        <begin position="31"/>
        <end position="112"/>
    </location>
</feature>
<dbReference type="InterPro" id="IPR001478">
    <property type="entry name" value="PDZ"/>
</dbReference>
<feature type="transmembrane region" description="Helical" evidence="2">
    <location>
        <begin position="148"/>
        <end position="171"/>
    </location>
</feature>
<dbReference type="Proteomes" id="UP000023152">
    <property type="component" value="Unassembled WGS sequence"/>
</dbReference>
<feature type="compositionally biased region" description="Basic residues" evidence="1">
    <location>
        <begin position="123"/>
        <end position="137"/>
    </location>
</feature>
<feature type="region of interest" description="Disordered" evidence="1">
    <location>
        <begin position="113"/>
        <end position="142"/>
    </location>
</feature>
<dbReference type="Pfam" id="PF00595">
    <property type="entry name" value="PDZ"/>
    <property type="match status" value="1"/>
</dbReference>
<keyword evidence="2" id="KW-0472">Membrane</keyword>
<dbReference type="PROSITE" id="PS50106">
    <property type="entry name" value="PDZ"/>
    <property type="match status" value="1"/>
</dbReference>
<evidence type="ECO:0000313" key="5">
    <source>
        <dbReference type="Proteomes" id="UP000023152"/>
    </source>
</evidence>
<evidence type="ECO:0000256" key="2">
    <source>
        <dbReference type="SAM" id="Phobius"/>
    </source>
</evidence>
<dbReference type="SUPFAM" id="SSF50156">
    <property type="entry name" value="PDZ domain-like"/>
    <property type="match status" value="1"/>
</dbReference>
<keyword evidence="5" id="KW-1185">Reference proteome</keyword>
<dbReference type="Gene3D" id="2.30.42.10">
    <property type="match status" value="1"/>
</dbReference>
<evidence type="ECO:0000313" key="4">
    <source>
        <dbReference type="EMBL" id="ETO33628.1"/>
    </source>
</evidence>
<dbReference type="EMBL" id="ASPP01003246">
    <property type="protein sequence ID" value="ETO33628.1"/>
    <property type="molecule type" value="Genomic_DNA"/>
</dbReference>
<sequence>MEVESSVSQLRQRKNFPLLRETTNPIESFEDIEVDFHSSTLGIKVSPKEDDRGLRVSEVTKDATENVRKLIRPGYEIIQVNEHKIESAPFNDSVELFRRLTLPIRVKFRPAKNNSQNMNKTDKGHHHHDHHHHHNHSHRGDDEDDSCAIAGVLCLFVLVFMFVVFLLLNGFPTMSLSTKM</sequence>
<proteinExistence type="predicted"/>
<dbReference type="AlphaFoldDB" id="X6P689"/>
<dbReference type="InterPro" id="IPR036034">
    <property type="entry name" value="PDZ_sf"/>
</dbReference>
<evidence type="ECO:0000256" key="1">
    <source>
        <dbReference type="SAM" id="MobiDB-lite"/>
    </source>
</evidence>
<name>X6P689_RETFI</name>
<comment type="caution">
    <text evidence="4">The sequence shown here is derived from an EMBL/GenBank/DDBJ whole genome shotgun (WGS) entry which is preliminary data.</text>
</comment>
<keyword evidence="2" id="KW-1133">Transmembrane helix</keyword>
<evidence type="ECO:0000259" key="3">
    <source>
        <dbReference type="PROSITE" id="PS50106"/>
    </source>
</evidence>
<accession>X6P689</accession>
<protein>
    <submittedName>
        <fullName evidence="4">E3 ubiquitin ligase triad3</fullName>
    </submittedName>
</protein>
<gene>
    <name evidence="4" type="ORF">RFI_03477</name>
</gene>